<protein>
    <recommendedName>
        <fullName evidence="4">Polysaccharide chain length determinant N-terminal domain-containing protein</fullName>
    </recommendedName>
</protein>
<proteinExistence type="predicted"/>
<dbReference type="STRING" id="1817832.A3J48_04360"/>
<comment type="caution">
    <text evidence="2">The sequence shown here is derived from an EMBL/GenBank/DDBJ whole genome shotgun (WGS) entry which is preliminary data.</text>
</comment>
<sequence length="271" mass="30152">MAAVVFAISLFQQDLYKSSLSLMVVQKQTEEVNAQTGVKSAEQMADILSRVIDSSSFRSAVLADRNIKLDLPEQPWKQAKEWREIVKTKNITDTGILIVDVYQPTTSQATKLAETIQMTLIDQSYGYLGTRAEDVFIRQLNPPAPTSDKPAKPNLLLNSAVGFLFGLVAALTLLLLFPSFGTLKPAKPMTKPENVLSEEETWQVPLDKNLSGGMIFSANLIKNLSHPMAHKHREVEAEEIPTPEEIPAANRSDENEINFVSRANDILNRKF</sequence>
<dbReference type="AlphaFoldDB" id="A0A1F5P4K9"/>
<evidence type="ECO:0000313" key="3">
    <source>
        <dbReference type="Proteomes" id="UP000176786"/>
    </source>
</evidence>
<organism evidence="2 3">
    <name type="scientific">Candidatus Doudnabacteria bacterium RIFCSPHIGHO2_02_FULL_46_11</name>
    <dbReference type="NCBI Taxonomy" id="1817832"/>
    <lineage>
        <taxon>Bacteria</taxon>
        <taxon>Candidatus Doudnaibacteriota</taxon>
    </lineage>
</organism>
<gene>
    <name evidence="2" type="ORF">A3J48_04360</name>
</gene>
<evidence type="ECO:0000256" key="1">
    <source>
        <dbReference type="SAM" id="Phobius"/>
    </source>
</evidence>
<dbReference type="EMBL" id="MFES01000036">
    <property type="protein sequence ID" value="OGE84762.1"/>
    <property type="molecule type" value="Genomic_DNA"/>
</dbReference>
<evidence type="ECO:0008006" key="4">
    <source>
        <dbReference type="Google" id="ProtNLM"/>
    </source>
</evidence>
<feature type="transmembrane region" description="Helical" evidence="1">
    <location>
        <begin position="155"/>
        <end position="177"/>
    </location>
</feature>
<keyword evidence="1" id="KW-1133">Transmembrane helix</keyword>
<dbReference type="Proteomes" id="UP000176786">
    <property type="component" value="Unassembled WGS sequence"/>
</dbReference>
<keyword evidence="1" id="KW-0472">Membrane</keyword>
<name>A0A1F5P4K9_9BACT</name>
<accession>A0A1F5P4K9</accession>
<reference evidence="2 3" key="1">
    <citation type="journal article" date="2016" name="Nat. Commun.">
        <title>Thousands of microbial genomes shed light on interconnected biogeochemical processes in an aquifer system.</title>
        <authorList>
            <person name="Anantharaman K."/>
            <person name="Brown C.T."/>
            <person name="Hug L.A."/>
            <person name="Sharon I."/>
            <person name="Castelle C.J."/>
            <person name="Probst A.J."/>
            <person name="Thomas B.C."/>
            <person name="Singh A."/>
            <person name="Wilkins M.J."/>
            <person name="Karaoz U."/>
            <person name="Brodie E.L."/>
            <person name="Williams K.H."/>
            <person name="Hubbard S.S."/>
            <person name="Banfield J.F."/>
        </authorList>
    </citation>
    <scope>NUCLEOTIDE SEQUENCE [LARGE SCALE GENOMIC DNA]</scope>
</reference>
<keyword evidence="1" id="KW-0812">Transmembrane</keyword>
<evidence type="ECO:0000313" key="2">
    <source>
        <dbReference type="EMBL" id="OGE84762.1"/>
    </source>
</evidence>